<dbReference type="OrthoDB" id="6442235at2"/>
<name>A0A1I3VLB4_9GAMM</name>
<dbReference type="SUPFAM" id="SSF55729">
    <property type="entry name" value="Acyl-CoA N-acyltransferases (Nat)"/>
    <property type="match status" value="1"/>
</dbReference>
<evidence type="ECO:0000313" key="1">
    <source>
        <dbReference type="EMBL" id="PHM37405.1"/>
    </source>
</evidence>
<accession>A0A1I3VLB4</accession>
<dbReference type="EMBL" id="NITY01000021">
    <property type="protein sequence ID" value="PHM37405.1"/>
    <property type="molecule type" value="Genomic_DNA"/>
</dbReference>
<keyword evidence="4" id="KW-1185">Reference proteome</keyword>
<reference evidence="2" key="2">
    <citation type="submission" date="2016-10" db="EMBL/GenBank/DDBJ databases">
        <authorList>
            <person name="de Groot N.N."/>
        </authorList>
    </citation>
    <scope>NUCLEOTIDE SEQUENCE [LARGE SCALE GENOMIC DNA]</scope>
    <source>
        <strain evidence="2">DSM 17908</strain>
    </source>
</reference>
<dbReference type="EMBL" id="FORG01000021">
    <property type="protein sequence ID" value="SFJ96035.1"/>
    <property type="molecule type" value="Genomic_DNA"/>
</dbReference>
<evidence type="ECO:0000313" key="2">
    <source>
        <dbReference type="EMBL" id="SFJ96035.1"/>
    </source>
</evidence>
<dbReference type="Proteomes" id="UP000224607">
    <property type="component" value="Unassembled WGS sequence"/>
</dbReference>
<dbReference type="AlphaFoldDB" id="A0A1I3VLB4"/>
<organism evidence="2 3">
    <name type="scientific">Xenorhabdus mauleonii</name>
    <dbReference type="NCBI Taxonomy" id="351675"/>
    <lineage>
        <taxon>Bacteria</taxon>
        <taxon>Pseudomonadati</taxon>
        <taxon>Pseudomonadota</taxon>
        <taxon>Gammaproteobacteria</taxon>
        <taxon>Enterobacterales</taxon>
        <taxon>Morganellaceae</taxon>
        <taxon>Xenorhabdus</taxon>
    </lineage>
</organism>
<reference evidence="1 4" key="3">
    <citation type="journal article" date="2017" name="Nat. Microbiol.">
        <title>Natural product diversity associated with the nematode symbionts Photorhabdus and Xenorhabdus.</title>
        <authorList>
            <person name="Tobias N.J."/>
            <person name="Wolff H."/>
            <person name="Djahanschiri B."/>
            <person name="Grundmann F."/>
            <person name="Kronenwerth M."/>
            <person name="Shi Y.M."/>
            <person name="Simonyi S."/>
            <person name="Grun P."/>
            <person name="Shapiro-Ilan D."/>
            <person name="Pidot S.J."/>
            <person name="Stinear T.P."/>
            <person name="Ebersberger I."/>
            <person name="Bode H.B."/>
        </authorList>
    </citation>
    <scope>NUCLEOTIDE SEQUENCE [LARGE SCALE GENOMIC DNA]</scope>
    <source>
        <strain evidence="1 4">DSM 17908</strain>
    </source>
</reference>
<dbReference type="Proteomes" id="UP000198919">
    <property type="component" value="Unassembled WGS sequence"/>
</dbReference>
<proteinExistence type="predicted"/>
<protein>
    <submittedName>
        <fullName evidence="1">N-acetyltransferase</fullName>
    </submittedName>
</protein>
<evidence type="ECO:0000313" key="3">
    <source>
        <dbReference type="Proteomes" id="UP000198919"/>
    </source>
</evidence>
<dbReference type="RefSeq" id="WP_092513103.1">
    <property type="nucleotide sequence ID" value="NZ_CAWNQB010000014.1"/>
</dbReference>
<dbReference type="InterPro" id="IPR016181">
    <property type="entry name" value="Acyl_CoA_acyltransferase"/>
</dbReference>
<reference evidence="3" key="1">
    <citation type="submission" date="2016-10" db="EMBL/GenBank/DDBJ databases">
        <authorList>
            <person name="Varghese N."/>
            <person name="Submissions S."/>
        </authorList>
    </citation>
    <scope>NUCLEOTIDE SEQUENCE [LARGE SCALE GENOMIC DNA]</scope>
    <source>
        <strain evidence="3">DSM 17908</strain>
    </source>
</reference>
<sequence>MMFRSNSFNINHPSLSGSLSRSKSVPDMGLASFDIRMFIRSKEVSAAEARNAADLILTKTMKDSEWPCDMKAELLDDEQKRWNDRYHNAYGIFRTIDINFTYFDDFGKEAKFFVIYYKNVPIGISMCTPKMDHVPSLLELDYFGLHCGMRNCGYLFMEYMVNKSHELGLNGRLKISPIKGTERFYINMGFAPFNTVLDNAEAKPSKSDNLLYLNPSENSKWHIINGKYKYIGC</sequence>
<gene>
    <name evidence="2" type="ORF">SAMN05421680_12158</name>
    <name evidence="1" type="ORF">Xmau_03883</name>
</gene>
<evidence type="ECO:0000313" key="4">
    <source>
        <dbReference type="Proteomes" id="UP000224607"/>
    </source>
</evidence>